<evidence type="ECO:0000313" key="3">
    <source>
        <dbReference type="Proteomes" id="UP001552527"/>
    </source>
</evidence>
<reference evidence="2 3" key="1">
    <citation type="submission" date="2024-06" db="EMBL/GenBank/DDBJ databases">
        <title>The Natural Products Discovery Center: Release of the First 8490 Sequenced Strains for Exploring Actinobacteria Biosynthetic Diversity.</title>
        <authorList>
            <person name="Kalkreuter E."/>
            <person name="Kautsar S.A."/>
            <person name="Yang D."/>
            <person name="Bader C.D."/>
            <person name="Teijaro C.N."/>
            <person name="Fluegel L."/>
            <person name="Davis C.M."/>
            <person name="Simpson J.R."/>
            <person name="Lauterbach L."/>
            <person name="Steele A.D."/>
            <person name="Gui C."/>
            <person name="Meng S."/>
            <person name="Li G."/>
            <person name="Viehrig K."/>
            <person name="Ye F."/>
            <person name="Su P."/>
            <person name="Kiefer A.F."/>
            <person name="Nichols A."/>
            <person name="Cepeda A.J."/>
            <person name="Yan W."/>
            <person name="Fan B."/>
            <person name="Jiang Y."/>
            <person name="Adhikari A."/>
            <person name="Zheng C.-J."/>
            <person name="Schuster L."/>
            <person name="Cowan T.M."/>
            <person name="Smanski M.J."/>
            <person name="Chevrette M.G."/>
            <person name="De Carvalho L.P.S."/>
            <person name="Shen B."/>
        </authorList>
    </citation>
    <scope>NUCLEOTIDE SEQUENCE [LARGE SCALE GENOMIC DNA]</scope>
    <source>
        <strain evidence="2 3">NPDC052768</strain>
    </source>
</reference>
<dbReference type="Gene3D" id="1.10.260.40">
    <property type="entry name" value="lambda repressor-like DNA-binding domains"/>
    <property type="match status" value="1"/>
</dbReference>
<dbReference type="RefSeq" id="WP_364018463.1">
    <property type="nucleotide sequence ID" value="NZ_JBFATD010000017.1"/>
</dbReference>
<dbReference type="Proteomes" id="UP001552527">
    <property type="component" value="Unassembled WGS sequence"/>
</dbReference>
<dbReference type="PROSITE" id="PS50943">
    <property type="entry name" value="HTH_CROC1"/>
    <property type="match status" value="1"/>
</dbReference>
<dbReference type="Pfam" id="PF01381">
    <property type="entry name" value="HTH_3"/>
    <property type="match status" value="1"/>
</dbReference>
<accession>A0ABV3J8G6</accession>
<protein>
    <submittedName>
        <fullName evidence="2">Helix-turn-helix transcriptional regulator</fullName>
    </submittedName>
</protein>
<dbReference type="InterPro" id="IPR010982">
    <property type="entry name" value="Lambda_DNA-bd_dom_sf"/>
</dbReference>
<keyword evidence="3" id="KW-1185">Reference proteome</keyword>
<feature type="domain" description="HTH cro/C1-type" evidence="1">
    <location>
        <begin position="13"/>
        <end position="67"/>
    </location>
</feature>
<gene>
    <name evidence="2" type="ORF">AB0K95_04060</name>
</gene>
<evidence type="ECO:0000313" key="2">
    <source>
        <dbReference type="EMBL" id="MEV5244446.1"/>
    </source>
</evidence>
<proteinExistence type="predicted"/>
<dbReference type="CDD" id="cd00093">
    <property type="entry name" value="HTH_XRE"/>
    <property type="match status" value="1"/>
</dbReference>
<dbReference type="EMBL" id="JBFATE010000001">
    <property type="protein sequence ID" value="MEV5244446.1"/>
    <property type="molecule type" value="Genomic_DNA"/>
</dbReference>
<sequence length="416" mass="46059">MPQPVWKIDATKLTRMRKERGLSPEDVAGRMGVSSRMIHYYETGVHSPSASRLGDLALALGCTPEDLTGGSRREPSLIDLRYAAGLTAANVAARLRGSPAGLGHFIDYRKIRDLEEGRKVAGKLLQDPEDSGLLVSALARMYGVPPQVLVDAWMRSRPDDVTPKLPSSGRKRPSARAAEIWEGLSERQRIYLTACYQEDQVVERQVTAARAAGSGERIPAAEWRKVPFTIKADPEFTGYTALQDRLRVLGEHDAGAGQTFKALATRGLVVVSEDQVEVFPLGFVPRIRVELTRLGRACARAGLGEALPPRRPAHLLSEWLWSSLMKVASAEPDGLAEDDMWGKSKFYLGTGYRPHGPRGGRSRGLIDEFPVREGEGEEAFVREYRWRLTDAGRQHIARHRDTYRGMYPNIPVADLA</sequence>
<dbReference type="SUPFAM" id="SSF47413">
    <property type="entry name" value="lambda repressor-like DNA-binding domains"/>
    <property type="match status" value="1"/>
</dbReference>
<name>A0ABV3J8G6_9ACTN</name>
<organism evidence="2 3">
    <name type="scientific">Streptomyces werraensis</name>
    <dbReference type="NCBI Taxonomy" id="68284"/>
    <lineage>
        <taxon>Bacteria</taxon>
        <taxon>Bacillati</taxon>
        <taxon>Actinomycetota</taxon>
        <taxon>Actinomycetes</taxon>
        <taxon>Kitasatosporales</taxon>
        <taxon>Streptomycetaceae</taxon>
        <taxon>Streptomyces</taxon>
    </lineage>
</organism>
<comment type="caution">
    <text evidence="2">The sequence shown here is derived from an EMBL/GenBank/DDBJ whole genome shotgun (WGS) entry which is preliminary data.</text>
</comment>
<evidence type="ECO:0000259" key="1">
    <source>
        <dbReference type="PROSITE" id="PS50943"/>
    </source>
</evidence>
<dbReference type="InterPro" id="IPR001387">
    <property type="entry name" value="Cro/C1-type_HTH"/>
</dbReference>
<dbReference type="SMART" id="SM00530">
    <property type="entry name" value="HTH_XRE"/>
    <property type="match status" value="1"/>
</dbReference>